<dbReference type="GO" id="GO:0072546">
    <property type="term" value="C:EMC complex"/>
    <property type="evidence" value="ECO:0007669"/>
    <property type="project" value="InterPro"/>
</dbReference>
<dbReference type="PANTHER" id="PTHR21573">
    <property type="entry name" value="ER MEMBRANE PROTEIN COMPLEX SUBUNIT 1"/>
    <property type="match status" value="1"/>
</dbReference>
<evidence type="ECO:0000313" key="2">
    <source>
        <dbReference type="Proteomes" id="UP000271889"/>
    </source>
</evidence>
<keyword evidence="2" id="KW-1185">Reference proteome</keyword>
<sequence length="209" mass="23705">MKQMFKTELPSNGDNAPVDAVYLSSKDFHEMVTVGTDCRIDYVVIDAAKSSVVSEWAREESLARISTAEMVDLPLSESQQMIEDEFDEGGRSSHIMSSFIRRLISQASQIQKWLFNTVNQIFTFSYMLTTRTNSFSKLIDHVRSAAKANYQRGEVLERDFFNLRKMLVIVSLDGVIFGLDSSDGSVVWRHWLGDNFAPLKNTIGKEEVT</sequence>
<dbReference type="EMBL" id="UYRV01030930">
    <property type="protein sequence ID" value="VDK85316.1"/>
    <property type="molecule type" value="Genomic_DNA"/>
</dbReference>
<reference evidence="1 2" key="1">
    <citation type="submission" date="2018-11" db="EMBL/GenBank/DDBJ databases">
        <authorList>
            <consortium name="Pathogen Informatics"/>
        </authorList>
    </citation>
    <scope>NUCLEOTIDE SEQUENCE [LARGE SCALE GENOMIC DNA]</scope>
</reference>
<dbReference type="InterPro" id="IPR026895">
    <property type="entry name" value="EMC1"/>
</dbReference>
<evidence type="ECO:0000313" key="1">
    <source>
        <dbReference type="EMBL" id="VDK85316.1"/>
    </source>
</evidence>
<dbReference type="AlphaFoldDB" id="A0A3P6TAX3"/>
<protein>
    <recommendedName>
        <fullName evidence="3">ER membrane protein complex subunit 1</fullName>
    </recommendedName>
</protein>
<feature type="non-terminal residue" evidence="1">
    <location>
        <position position="209"/>
    </location>
</feature>
<organism evidence="1 2">
    <name type="scientific">Cylicostephanus goldi</name>
    <name type="common">Nematode worm</name>
    <dbReference type="NCBI Taxonomy" id="71465"/>
    <lineage>
        <taxon>Eukaryota</taxon>
        <taxon>Metazoa</taxon>
        <taxon>Ecdysozoa</taxon>
        <taxon>Nematoda</taxon>
        <taxon>Chromadorea</taxon>
        <taxon>Rhabditida</taxon>
        <taxon>Rhabditina</taxon>
        <taxon>Rhabditomorpha</taxon>
        <taxon>Strongyloidea</taxon>
        <taxon>Strongylidae</taxon>
        <taxon>Cylicostephanus</taxon>
    </lineage>
</organism>
<proteinExistence type="predicted"/>
<gene>
    <name evidence="1" type="ORF">CGOC_LOCUS8434</name>
</gene>
<accession>A0A3P6TAX3</accession>
<dbReference type="GO" id="GO:0034975">
    <property type="term" value="P:protein folding in endoplasmic reticulum"/>
    <property type="evidence" value="ECO:0007669"/>
    <property type="project" value="TreeGrafter"/>
</dbReference>
<dbReference type="OrthoDB" id="28092at2759"/>
<name>A0A3P6TAX3_CYLGO</name>
<dbReference type="Proteomes" id="UP000271889">
    <property type="component" value="Unassembled WGS sequence"/>
</dbReference>
<dbReference type="PANTHER" id="PTHR21573:SF0">
    <property type="entry name" value="ER MEMBRANE PROTEIN COMPLEX SUBUNIT 1"/>
    <property type="match status" value="1"/>
</dbReference>
<evidence type="ECO:0008006" key="3">
    <source>
        <dbReference type="Google" id="ProtNLM"/>
    </source>
</evidence>